<reference evidence="1" key="3">
    <citation type="submission" date="2025-09" db="UniProtKB">
        <authorList>
            <consortium name="Ensembl"/>
        </authorList>
    </citation>
    <scope>IDENTIFICATION</scope>
</reference>
<name>H2Z7K4_CIOSA</name>
<dbReference type="HOGENOM" id="CLU_2995873_0_0_1"/>
<proteinExistence type="predicted"/>
<evidence type="ECO:0000313" key="2">
    <source>
        <dbReference type="Proteomes" id="UP000007875"/>
    </source>
</evidence>
<sequence length="57" mass="5523">MCMPILGGLGLMFPGIPPSNMFCGGPHGIGGPMGGPIGGGGPLCGGNWFDILGPPVD</sequence>
<dbReference type="InParanoid" id="H2Z7K4"/>
<keyword evidence="2" id="KW-1185">Reference proteome</keyword>
<organism evidence="1 2">
    <name type="scientific">Ciona savignyi</name>
    <name type="common">Pacific transparent sea squirt</name>
    <dbReference type="NCBI Taxonomy" id="51511"/>
    <lineage>
        <taxon>Eukaryota</taxon>
        <taxon>Metazoa</taxon>
        <taxon>Chordata</taxon>
        <taxon>Tunicata</taxon>
        <taxon>Ascidiacea</taxon>
        <taxon>Phlebobranchia</taxon>
        <taxon>Cionidae</taxon>
        <taxon>Ciona</taxon>
    </lineage>
</organism>
<dbReference type="Proteomes" id="UP000007875">
    <property type="component" value="Unassembled WGS sequence"/>
</dbReference>
<accession>H2Z7K4</accession>
<dbReference type="AlphaFoldDB" id="H2Z7K4"/>
<protein>
    <submittedName>
        <fullName evidence="1">Uncharacterized protein</fullName>
    </submittedName>
</protein>
<reference evidence="2" key="1">
    <citation type="submission" date="2003-08" db="EMBL/GenBank/DDBJ databases">
        <authorList>
            <person name="Birren B."/>
            <person name="Nusbaum C."/>
            <person name="Abebe A."/>
            <person name="Abouelleil A."/>
            <person name="Adekoya E."/>
            <person name="Ait-zahra M."/>
            <person name="Allen N."/>
            <person name="Allen T."/>
            <person name="An P."/>
            <person name="Anderson M."/>
            <person name="Anderson S."/>
            <person name="Arachchi H."/>
            <person name="Armbruster J."/>
            <person name="Bachantsang P."/>
            <person name="Baldwin J."/>
            <person name="Barry A."/>
            <person name="Bayul T."/>
            <person name="Blitshsteyn B."/>
            <person name="Bloom T."/>
            <person name="Blye J."/>
            <person name="Boguslavskiy L."/>
            <person name="Borowsky M."/>
            <person name="Boukhgalter B."/>
            <person name="Brunache A."/>
            <person name="Butler J."/>
            <person name="Calixte N."/>
            <person name="Calvo S."/>
            <person name="Camarata J."/>
            <person name="Campo K."/>
            <person name="Chang J."/>
            <person name="Cheshatsang Y."/>
            <person name="Citroen M."/>
            <person name="Collymore A."/>
            <person name="Considine T."/>
            <person name="Cook A."/>
            <person name="Cooke P."/>
            <person name="Corum B."/>
            <person name="Cuomo C."/>
            <person name="David R."/>
            <person name="Dawoe T."/>
            <person name="Degray S."/>
            <person name="Dodge S."/>
            <person name="Dooley K."/>
            <person name="Dorje P."/>
            <person name="Dorjee K."/>
            <person name="Dorris L."/>
            <person name="Duffey N."/>
            <person name="Dupes A."/>
            <person name="Elkins T."/>
            <person name="Engels R."/>
            <person name="Erickson J."/>
            <person name="Farina A."/>
            <person name="Faro S."/>
            <person name="Ferreira P."/>
            <person name="Fischer H."/>
            <person name="Fitzgerald M."/>
            <person name="Foley K."/>
            <person name="Gage D."/>
            <person name="Galagan J."/>
            <person name="Gearin G."/>
            <person name="Gnerre S."/>
            <person name="Gnirke A."/>
            <person name="Goyette A."/>
            <person name="Graham J."/>
            <person name="Grandbois E."/>
            <person name="Gyaltsen K."/>
            <person name="Hafez N."/>
            <person name="Hagopian D."/>
            <person name="Hagos B."/>
            <person name="Hall J."/>
            <person name="Hatcher B."/>
            <person name="Heller A."/>
            <person name="Higgins H."/>
            <person name="Honan T."/>
            <person name="Horn A."/>
            <person name="Houde N."/>
            <person name="Hughes L."/>
            <person name="Hulme W."/>
            <person name="Husby E."/>
            <person name="Iliev I."/>
            <person name="Jaffe D."/>
            <person name="Jones C."/>
            <person name="Kamal M."/>
            <person name="Kamat A."/>
            <person name="Kamvysselis M."/>
            <person name="Karlsson E."/>
            <person name="Kells C."/>
            <person name="Kieu A."/>
            <person name="Kisner P."/>
            <person name="Kodira C."/>
            <person name="Kulbokas E."/>
            <person name="Labutti K."/>
            <person name="Lama D."/>
            <person name="Landers T."/>
            <person name="Leger J."/>
            <person name="Levine S."/>
            <person name="Lewis D."/>
            <person name="Lewis T."/>
            <person name="Lindblad-toh K."/>
            <person name="Liu X."/>
            <person name="Lokyitsang T."/>
            <person name="Lokyitsang Y."/>
            <person name="Lucien O."/>
            <person name="Lui A."/>
            <person name="Ma L.J."/>
            <person name="Mabbitt R."/>
            <person name="Macdonald J."/>
            <person name="Maclean C."/>
            <person name="Major J."/>
            <person name="Manning J."/>
            <person name="Marabella R."/>
            <person name="Maru K."/>
            <person name="Matthews C."/>
            <person name="Mauceli E."/>
            <person name="Mccarthy M."/>
            <person name="Mcdonough S."/>
            <person name="Mcghee T."/>
            <person name="Meldrim J."/>
            <person name="Meneus L."/>
            <person name="Mesirov J."/>
            <person name="Mihalev A."/>
            <person name="Mihova T."/>
            <person name="Mikkelsen T."/>
            <person name="Mlenga V."/>
            <person name="Moru K."/>
            <person name="Mozes J."/>
            <person name="Mulrain L."/>
            <person name="Munson G."/>
            <person name="Naylor J."/>
            <person name="Newes C."/>
            <person name="Nguyen C."/>
            <person name="Nguyen N."/>
            <person name="Nguyen T."/>
            <person name="Nicol R."/>
            <person name="Nielsen C."/>
            <person name="Nizzari M."/>
            <person name="Norbu C."/>
            <person name="Norbu N."/>
            <person name="O'donnell P."/>
            <person name="Okoawo O."/>
            <person name="O'leary S."/>
            <person name="Omotosho B."/>
            <person name="O'neill K."/>
            <person name="Osman S."/>
            <person name="Parker S."/>
            <person name="Perrin D."/>
            <person name="Phunkhang P."/>
            <person name="Piqani B."/>
            <person name="Purcell S."/>
            <person name="Rachupka T."/>
            <person name="Ramasamy U."/>
            <person name="Rameau R."/>
            <person name="Ray V."/>
            <person name="Raymond C."/>
            <person name="Retta R."/>
            <person name="Richardson S."/>
            <person name="Rise C."/>
            <person name="Rodriguez J."/>
            <person name="Rogers J."/>
            <person name="Rogov P."/>
            <person name="Rutman M."/>
            <person name="Schupbach R."/>
            <person name="Seaman C."/>
            <person name="Settipalli S."/>
            <person name="Sharpe T."/>
            <person name="Sheridan J."/>
            <person name="Sherpa N."/>
            <person name="Shi J."/>
            <person name="Smirnov S."/>
            <person name="Smith C."/>
            <person name="Sougnez C."/>
            <person name="Spencer B."/>
            <person name="Stalker J."/>
            <person name="Stange-thomann N."/>
            <person name="Stavropoulos S."/>
            <person name="Stetson K."/>
            <person name="Stone C."/>
            <person name="Stone S."/>
            <person name="Stubbs M."/>
            <person name="Talamas J."/>
            <person name="Tchuinga P."/>
            <person name="Tenzing P."/>
            <person name="Tesfaye S."/>
            <person name="Theodore J."/>
            <person name="Thoulutsang Y."/>
            <person name="Topham K."/>
            <person name="Towey S."/>
            <person name="Tsamla T."/>
            <person name="Tsomo N."/>
            <person name="Vallee D."/>
            <person name="Vassiliev H."/>
            <person name="Venkataraman V."/>
            <person name="Vinson J."/>
            <person name="Vo A."/>
            <person name="Wade C."/>
            <person name="Wang S."/>
            <person name="Wangchuk T."/>
            <person name="Wangdi T."/>
            <person name="Whittaker C."/>
            <person name="Wilkinson J."/>
            <person name="Wu Y."/>
            <person name="Wyman D."/>
            <person name="Yadav S."/>
            <person name="Yang S."/>
            <person name="Yang X."/>
            <person name="Yeager S."/>
            <person name="Yee E."/>
            <person name="Young G."/>
            <person name="Zainoun J."/>
            <person name="Zembeck L."/>
            <person name="Zimmer A."/>
            <person name="Zody M."/>
            <person name="Lander E."/>
        </authorList>
    </citation>
    <scope>NUCLEOTIDE SEQUENCE [LARGE SCALE GENOMIC DNA]</scope>
</reference>
<dbReference type="Ensembl" id="ENSCSAVT00000013722.1">
    <property type="protein sequence ID" value="ENSCSAVP00000013566.1"/>
    <property type="gene ID" value="ENSCSAVG00000007947.1"/>
</dbReference>
<evidence type="ECO:0000313" key="1">
    <source>
        <dbReference type="Ensembl" id="ENSCSAVP00000013566.1"/>
    </source>
</evidence>
<reference evidence="1" key="2">
    <citation type="submission" date="2025-08" db="UniProtKB">
        <authorList>
            <consortium name="Ensembl"/>
        </authorList>
    </citation>
    <scope>IDENTIFICATION</scope>
</reference>